<proteinExistence type="predicted"/>
<sequence length="211" mass="23683">MFIVYSPEGQSLALTVQQLPVLRVDPATRVNKVEDTGLEQLKPDEGKQQSVLAGQSKALRAYQQSAKEQPQRRVAVQVAEIMSEPLITINQEATLAQAFDRMTRLKIDYLPVVDETTLVGLLSRERLLHKILLDDNGEIEVGGEKQVFDVMQKQVITTSRDTDIRQVAQVFSEYRVGALVIMNSVEQPIGMVTRGDLIKRLAKEPPIEIYI</sequence>
<dbReference type="EMBL" id="CP054020">
    <property type="protein sequence ID" value="QKI89410.1"/>
    <property type="molecule type" value="Genomic_DNA"/>
</dbReference>
<dbReference type="Pfam" id="PF00571">
    <property type="entry name" value="CBS"/>
    <property type="match status" value="2"/>
</dbReference>
<dbReference type="PANTHER" id="PTHR43080:SF2">
    <property type="entry name" value="CBS DOMAIN-CONTAINING PROTEIN"/>
    <property type="match status" value="1"/>
</dbReference>
<evidence type="ECO:0000313" key="5">
    <source>
        <dbReference type="Proteomes" id="UP000504724"/>
    </source>
</evidence>
<evidence type="ECO:0000259" key="3">
    <source>
        <dbReference type="PROSITE" id="PS51371"/>
    </source>
</evidence>
<dbReference type="KEGG" id="txa:HQN79_07455"/>
<gene>
    <name evidence="4" type="ORF">HQN79_07455</name>
</gene>
<dbReference type="Proteomes" id="UP000504724">
    <property type="component" value="Chromosome"/>
</dbReference>
<dbReference type="SMART" id="SM00116">
    <property type="entry name" value="CBS"/>
    <property type="match status" value="2"/>
</dbReference>
<protein>
    <submittedName>
        <fullName evidence="4">CBS domain-containing protein</fullName>
    </submittedName>
</protein>
<dbReference type="AlphaFoldDB" id="A0A7D4NRA4"/>
<keyword evidence="5" id="KW-1185">Reference proteome</keyword>
<dbReference type="InterPro" id="IPR046342">
    <property type="entry name" value="CBS_dom_sf"/>
</dbReference>
<name>A0A7D4NRA4_9GAMM</name>
<feature type="domain" description="CBS" evidence="3">
    <location>
        <begin position="151"/>
        <end position="207"/>
    </location>
</feature>
<dbReference type="PANTHER" id="PTHR43080">
    <property type="entry name" value="CBS DOMAIN-CONTAINING PROTEIN CBSX3, MITOCHONDRIAL"/>
    <property type="match status" value="1"/>
</dbReference>
<reference evidence="4 5" key="1">
    <citation type="submission" date="2020-05" db="EMBL/GenBank/DDBJ databases">
        <title>Thiomicrorhabdus sediminis sp.nov. and Thiomicrorhabdus xiamenensis sp.nov., novel sulfur-oxidizing bacteria isolated from coastal sediment.</title>
        <authorList>
            <person name="Liu X."/>
        </authorList>
    </citation>
    <scope>NUCLEOTIDE SEQUENCE [LARGE SCALE GENOMIC DNA]</scope>
    <source>
        <strain evidence="4 5">G2</strain>
    </source>
</reference>
<evidence type="ECO:0000256" key="2">
    <source>
        <dbReference type="PROSITE-ProRule" id="PRU00703"/>
    </source>
</evidence>
<dbReference type="InterPro" id="IPR051257">
    <property type="entry name" value="Diverse_CBS-Domain"/>
</dbReference>
<organism evidence="4 5">
    <name type="scientific">Thiomicrorhabdus xiamenensis</name>
    <dbReference type="NCBI Taxonomy" id="2739063"/>
    <lineage>
        <taxon>Bacteria</taxon>
        <taxon>Pseudomonadati</taxon>
        <taxon>Pseudomonadota</taxon>
        <taxon>Gammaproteobacteria</taxon>
        <taxon>Thiotrichales</taxon>
        <taxon>Piscirickettsiaceae</taxon>
        <taxon>Thiomicrorhabdus</taxon>
    </lineage>
</organism>
<keyword evidence="1 2" id="KW-0129">CBS domain</keyword>
<feature type="domain" description="CBS" evidence="3">
    <location>
        <begin position="82"/>
        <end position="139"/>
    </location>
</feature>
<dbReference type="SUPFAM" id="SSF54631">
    <property type="entry name" value="CBS-domain pair"/>
    <property type="match status" value="1"/>
</dbReference>
<accession>A0A7D4NRA4</accession>
<dbReference type="Gene3D" id="3.10.580.10">
    <property type="entry name" value="CBS-domain"/>
    <property type="match status" value="1"/>
</dbReference>
<evidence type="ECO:0000313" key="4">
    <source>
        <dbReference type="EMBL" id="QKI89410.1"/>
    </source>
</evidence>
<dbReference type="PROSITE" id="PS51371">
    <property type="entry name" value="CBS"/>
    <property type="match status" value="2"/>
</dbReference>
<dbReference type="RefSeq" id="WP_173285308.1">
    <property type="nucleotide sequence ID" value="NZ_CP054020.1"/>
</dbReference>
<dbReference type="InterPro" id="IPR000644">
    <property type="entry name" value="CBS_dom"/>
</dbReference>
<evidence type="ECO:0000256" key="1">
    <source>
        <dbReference type="ARBA" id="ARBA00023122"/>
    </source>
</evidence>